<accession>A0A1N7M4X0</accession>
<comment type="subcellular location">
    <subcellularLocation>
        <location evidence="9">Cytoplasm</location>
    </subcellularLocation>
</comment>
<evidence type="ECO:0000313" key="12">
    <source>
        <dbReference type="Proteomes" id="UP000186026"/>
    </source>
</evidence>
<comment type="function">
    <text evidence="9">Essential for recycling GMP and indirectly, cGMP.</text>
</comment>
<reference evidence="12" key="1">
    <citation type="submission" date="2017-01" db="EMBL/GenBank/DDBJ databases">
        <authorList>
            <person name="Varghese N."/>
            <person name="Submissions S."/>
        </authorList>
    </citation>
    <scope>NUCLEOTIDE SEQUENCE [LARGE SCALE GENOMIC DNA]</scope>
    <source>
        <strain evidence="12">DSM 46698</strain>
    </source>
</reference>
<dbReference type="Gene3D" id="3.40.50.300">
    <property type="entry name" value="P-loop containing nucleotide triphosphate hydrolases"/>
    <property type="match status" value="1"/>
</dbReference>
<dbReference type="AlphaFoldDB" id="A0A1N7M4X0"/>
<keyword evidence="12" id="KW-1185">Reference proteome</keyword>
<name>A0A1N7M4X0_9BACT</name>
<evidence type="ECO:0000256" key="6">
    <source>
        <dbReference type="ARBA" id="ARBA00022777"/>
    </source>
</evidence>
<dbReference type="Gene3D" id="3.30.63.10">
    <property type="entry name" value="Guanylate Kinase phosphate binding domain"/>
    <property type="match status" value="1"/>
</dbReference>
<gene>
    <name evidence="9" type="primary">gmk</name>
    <name evidence="11" type="ORF">SAMN05421761_10590</name>
</gene>
<comment type="catalytic activity">
    <reaction evidence="9">
        <text>GMP + ATP = GDP + ADP</text>
        <dbReference type="Rhea" id="RHEA:20780"/>
        <dbReference type="ChEBI" id="CHEBI:30616"/>
        <dbReference type="ChEBI" id="CHEBI:58115"/>
        <dbReference type="ChEBI" id="CHEBI:58189"/>
        <dbReference type="ChEBI" id="CHEBI:456216"/>
        <dbReference type="EC" id="2.7.4.8"/>
    </reaction>
</comment>
<dbReference type="PANTHER" id="PTHR23117">
    <property type="entry name" value="GUANYLATE KINASE-RELATED"/>
    <property type="match status" value="1"/>
</dbReference>
<keyword evidence="4 9" id="KW-0808">Transferase</keyword>
<protein>
    <recommendedName>
        <fullName evidence="3 9">Guanylate kinase</fullName>
        <ecNumber evidence="2 9">2.7.4.8</ecNumber>
    </recommendedName>
    <alternativeName>
        <fullName evidence="8 9">GMP kinase</fullName>
    </alternativeName>
</protein>
<evidence type="ECO:0000259" key="10">
    <source>
        <dbReference type="PROSITE" id="PS50052"/>
    </source>
</evidence>
<dbReference type="STRING" id="529505.SAMN05421761_10590"/>
<evidence type="ECO:0000256" key="1">
    <source>
        <dbReference type="ARBA" id="ARBA00005790"/>
    </source>
</evidence>
<dbReference type="SMART" id="SM00072">
    <property type="entry name" value="GuKc"/>
    <property type="match status" value="1"/>
</dbReference>
<dbReference type="InterPro" id="IPR008145">
    <property type="entry name" value="GK/Ca_channel_bsu"/>
</dbReference>
<evidence type="ECO:0000256" key="4">
    <source>
        <dbReference type="ARBA" id="ARBA00022679"/>
    </source>
</evidence>
<dbReference type="PANTHER" id="PTHR23117:SF13">
    <property type="entry name" value="GUANYLATE KINASE"/>
    <property type="match status" value="1"/>
</dbReference>
<dbReference type="Pfam" id="PF00625">
    <property type="entry name" value="Guanylate_kin"/>
    <property type="match status" value="1"/>
</dbReference>
<dbReference type="EMBL" id="FTOP01000005">
    <property type="protein sequence ID" value="SIS81019.1"/>
    <property type="molecule type" value="Genomic_DNA"/>
</dbReference>
<keyword evidence="5 9" id="KW-0547">Nucleotide-binding</keyword>
<dbReference type="OrthoDB" id="9808150at2"/>
<dbReference type="GO" id="GO:0005829">
    <property type="term" value="C:cytosol"/>
    <property type="evidence" value="ECO:0007669"/>
    <property type="project" value="TreeGrafter"/>
</dbReference>
<evidence type="ECO:0000256" key="8">
    <source>
        <dbReference type="ARBA" id="ARBA00030128"/>
    </source>
</evidence>
<comment type="similarity">
    <text evidence="1 9">Belongs to the guanylate kinase family.</text>
</comment>
<dbReference type="GO" id="GO:0005524">
    <property type="term" value="F:ATP binding"/>
    <property type="evidence" value="ECO:0007669"/>
    <property type="project" value="UniProtKB-UniRule"/>
</dbReference>
<keyword evidence="9" id="KW-0963">Cytoplasm</keyword>
<dbReference type="InterPro" id="IPR027417">
    <property type="entry name" value="P-loop_NTPase"/>
</dbReference>
<dbReference type="NCBIfam" id="TIGR03263">
    <property type="entry name" value="guanyl_kin"/>
    <property type="match status" value="1"/>
</dbReference>
<dbReference type="CDD" id="cd00071">
    <property type="entry name" value="GMPK"/>
    <property type="match status" value="1"/>
</dbReference>
<proteinExistence type="inferred from homology"/>
<dbReference type="PROSITE" id="PS50052">
    <property type="entry name" value="GUANYLATE_KINASE_2"/>
    <property type="match status" value="1"/>
</dbReference>
<dbReference type="GO" id="GO:0004385">
    <property type="term" value="F:GMP kinase activity"/>
    <property type="evidence" value="ECO:0007669"/>
    <property type="project" value="UniProtKB-UniRule"/>
</dbReference>
<dbReference type="SUPFAM" id="SSF52540">
    <property type="entry name" value="P-loop containing nucleoside triphosphate hydrolases"/>
    <property type="match status" value="1"/>
</dbReference>
<evidence type="ECO:0000256" key="9">
    <source>
        <dbReference type="HAMAP-Rule" id="MF_00328"/>
    </source>
</evidence>
<feature type="domain" description="Guanylate kinase-like" evidence="10">
    <location>
        <begin position="4"/>
        <end position="185"/>
    </location>
</feature>
<dbReference type="EC" id="2.7.4.8" evidence="2 9"/>
<keyword evidence="7 9" id="KW-0067">ATP-binding</keyword>
<keyword evidence="6 9" id="KW-0418">Kinase</keyword>
<dbReference type="RefSeq" id="WP_076500092.1">
    <property type="nucleotide sequence ID" value="NZ_FTOP01000005.1"/>
</dbReference>
<evidence type="ECO:0000256" key="2">
    <source>
        <dbReference type="ARBA" id="ARBA00012961"/>
    </source>
</evidence>
<dbReference type="FunFam" id="3.30.63.10:FF:000002">
    <property type="entry name" value="Guanylate kinase 1"/>
    <property type="match status" value="1"/>
</dbReference>
<sequence>MSSGKAIIFSAPSGSGKTTIVRHLISKFPDLGFSISACTRDKRGRAEQNGKDYYFLSPEEFKSKIDQDAFIEWEEVYEGNFYGTLKEEIQRIWDSGRHVIFDVDVKGGLNLKKYFGDQALAIFVKVPSMDVLTERLKDRGTESEESLSRRLYKAKFEMGFENKFDVTIVNDDMQKSFAEAEKMVGEFLAK</sequence>
<dbReference type="InterPro" id="IPR008144">
    <property type="entry name" value="Guanylate_kin-like_dom"/>
</dbReference>
<evidence type="ECO:0000256" key="3">
    <source>
        <dbReference type="ARBA" id="ARBA00016296"/>
    </source>
</evidence>
<evidence type="ECO:0000256" key="7">
    <source>
        <dbReference type="ARBA" id="ARBA00022840"/>
    </source>
</evidence>
<evidence type="ECO:0000313" key="11">
    <source>
        <dbReference type="EMBL" id="SIS81019.1"/>
    </source>
</evidence>
<dbReference type="HAMAP" id="MF_00328">
    <property type="entry name" value="Guanylate_kinase"/>
    <property type="match status" value="1"/>
</dbReference>
<dbReference type="Proteomes" id="UP000186026">
    <property type="component" value="Unassembled WGS sequence"/>
</dbReference>
<dbReference type="InterPro" id="IPR017665">
    <property type="entry name" value="Guanylate_kinase"/>
</dbReference>
<evidence type="ECO:0000256" key="5">
    <source>
        <dbReference type="ARBA" id="ARBA00022741"/>
    </source>
</evidence>
<feature type="binding site" evidence="9">
    <location>
        <begin position="11"/>
        <end position="18"/>
    </location>
    <ligand>
        <name>ATP</name>
        <dbReference type="ChEBI" id="CHEBI:30616"/>
    </ligand>
</feature>
<organism evidence="11 12">
    <name type="scientific">Belliella pelovolcani</name>
    <dbReference type="NCBI Taxonomy" id="529505"/>
    <lineage>
        <taxon>Bacteria</taxon>
        <taxon>Pseudomonadati</taxon>
        <taxon>Bacteroidota</taxon>
        <taxon>Cytophagia</taxon>
        <taxon>Cytophagales</taxon>
        <taxon>Cyclobacteriaceae</taxon>
        <taxon>Belliella</taxon>
    </lineage>
</organism>